<dbReference type="EMBL" id="SPHZ02000009">
    <property type="protein sequence ID" value="KAF0898503.1"/>
    <property type="molecule type" value="Genomic_DNA"/>
</dbReference>
<feature type="domain" description="F-box/LRR-repeat protein 15/At3g58940/PEG3-like LRR" evidence="1">
    <location>
        <begin position="2"/>
        <end position="98"/>
    </location>
</feature>
<evidence type="ECO:0000313" key="3">
    <source>
        <dbReference type="Proteomes" id="UP000479710"/>
    </source>
</evidence>
<keyword evidence="3" id="KW-1185">Reference proteome</keyword>
<proteinExistence type="predicted"/>
<evidence type="ECO:0000313" key="2">
    <source>
        <dbReference type="EMBL" id="KAF0898503.1"/>
    </source>
</evidence>
<accession>A0A6G1CFW2</accession>
<dbReference type="AlphaFoldDB" id="A0A6G1CFW2"/>
<organism evidence="2 3">
    <name type="scientific">Oryza meyeriana var. granulata</name>
    <dbReference type="NCBI Taxonomy" id="110450"/>
    <lineage>
        <taxon>Eukaryota</taxon>
        <taxon>Viridiplantae</taxon>
        <taxon>Streptophyta</taxon>
        <taxon>Embryophyta</taxon>
        <taxon>Tracheophyta</taxon>
        <taxon>Spermatophyta</taxon>
        <taxon>Magnoliopsida</taxon>
        <taxon>Liliopsida</taxon>
        <taxon>Poales</taxon>
        <taxon>Poaceae</taxon>
        <taxon>BOP clade</taxon>
        <taxon>Oryzoideae</taxon>
        <taxon>Oryzeae</taxon>
        <taxon>Oryzinae</taxon>
        <taxon>Oryza</taxon>
        <taxon>Oryza meyeriana</taxon>
    </lineage>
</organism>
<dbReference type="Pfam" id="PF24758">
    <property type="entry name" value="LRR_At5g56370"/>
    <property type="match status" value="1"/>
</dbReference>
<protein>
    <recommendedName>
        <fullName evidence="1">F-box/LRR-repeat protein 15/At3g58940/PEG3-like LRR domain-containing protein</fullName>
    </recommendedName>
</protein>
<reference evidence="2 3" key="1">
    <citation type="submission" date="2019-11" db="EMBL/GenBank/DDBJ databases">
        <title>Whole genome sequence of Oryza granulata.</title>
        <authorList>
            <person name="Li W."/>
        </authorList>
    </citation>
    <scope>NUCLEOTIDE SEQUENCE [LARGE SCALE GENOMIC DNA]</scope>
    <source>
        <strain evidence="3">cv. Menghai</strain>
        <tissue evidence="2">Leaf</tissue>
    </source>
</reference>
<evidence type="ECO:0000259" key="1">
    <source>
        <dbReference type="Pfam" id="PF24758"/>
    </source>
</evidence>
<gene>
    <name evidence="2" type="ORF">E2562_008104</name>
</gene>
<name>A0A6G1CFW2_9ORYZ</name>
<comment type="caution">
    <text evidence="2">The sequence shown here is derived from an EMBL/GenBank/DDBJ whole genome shotgun (WGS) entry which is preliminary data.</text>
</comment>
<sequence length="118" mass="13066">MLHWASSLEELAVVSAPCLERLILWKDDALHWSDCKKIKIRSVPMLLVVGYLNPGDHVVQIGDTVIKNGMKANATTVVPSVEVFGMTVRFGVCEEQQMSYYGQQIHGSGCFGVLCVRD</sequence>
<dbReference type="OrthoDB" id="666837at2759"/>
<dbReference type="Proteomes" id="UP000479710">
    <property type="component" value="Unassembled WGS sequence"/>
</dbReference>
<dbReference type="InterPro" id="IPR055411">
    <property type="entry name" value="LRR_FXL15/At3g58940/PEG3-like"/>
</dbReference>